<dbReference type="RefSeq" id="WP_039893362.1">
    <property type="nucleotide sequence ID" value="NZ_BQNJ01000002.1"/>
</dbReference>
<dbReference type="GeneID" id="93150013"/>
<reference evidence="8 9" key="1">
    <citation type="submission" date="2019-09" db="EMBL/GenBank/DDBJ databases">
        <title>Draft genome sequencing of Hungatella hathewayi 123Y-2.</title>
        <authorList>
            <person name="Lv Q."/>
            <person name="Li S."/>
        </authorList>
    </citation>
    <scope>NUCLEOTIDE SEQUENCE [LARGE SCALE GENOMIC DNA]</scope>
    <source>
        <strain evidence="8 9">123Y-2</strain>
    </source>
</reference>
<keyword evidence="5" id="KW-0464">Manganese</keyword>
<proteinExistence type="predicted"/>
<evidence type="ECO:0000313" key="7">
    <source>
        <dbReference type="EMBL" id="GKH03295.1"/>
    </source>
</evidence>
<accession>A0A174XM37</accession>
<evidence type="ECO:0000256" key="1">
    <source>
        <dbReference type="ARBA" id="ARBA00022679"/>
    </source>
</evidence>
<dbReference type="PANTHER" id="PTHR42916">
    <property type="entry name" value="2-SUCCINYL-5-ENOLPYRUVYL-6-HYDROXY-3-CYCLOHEXENE-1-CARBOXYLATE SYNTHASE"/>
    <property type="match status" value="1"/>
</dbReference>
<dbReference type="PANTHER" id="PTHR42916:SF1">
    <property type="entry name" value="PROTEIN PHYLLO, CHLOROPLASTIC"/>
    <property type="match status" value="1"/>
</dbReference>
<keyword evidence="4" id="KW-0786">Thiamine pyrophosphate</keyword>
<dbReference type="Gene3D" id="3.40.50.970">
    <property type="match status" value="2"/>
</dbReference>
<dbReference type="InterPro" id="IPR012001">
    <property type="entry name" value="Thiamin_PyroP_enz_TPP-bd_dom"/>
</dbReference>
<name>A0A174XM37_9FIRM</name>
<evidence type="ECO:0000313" key="8">
    <source>
        <dbReference type="EMBL" id="MUB66769.1"/>
    </source>
</evidence>
<keyword evidence="1" id="KW-0808">Transferase</keyword>
<evidence type="ECO:0000256" key="3">
    <source>
        <dbReference type="ARBA" id="ARBA00022842"/>
    </source>
</evidence>
<comment type="caution">
    <text evidence="8">The sequence shown here is derived from an EMBL/GenBank/DDBJ whole genome shotgun (WGS) entry which is preliminary data.</text>
</comment>
<evidence type="ECO:0000256" key="4">
    <source>
        <dbReference type="ARBA" id="ARBA00023052"/>
    </source>
</evidence>
<dbReference type="GO" id="GO:0009234">
    <property type="term" value="P:menaquinone biosynthetic process"/>
    <property type="evidence" value="ECO:0007669"/>
    <property type="project" value="InterPro"/>
</dbReference>
<dbReference type="GO" id="GO:0030976">
    <property type="term" value="F:thiamine pyrophosphate binding"/>
    <property type="evidence" value="ECO:0007669"/>
    <property type="project" value="InterPro"/>
</dbReference>
<protein>
    <submittedName>
        <fullName evidence="8">2-succinyl-5-enolpyruvyl-6-hydroxy-3-cyclohexene-1-carboxylate synthase</fullName>
    </submittedName>
</protein>
<evidence type="ECO:0000313" key="9">
    <source>
        <dbReference type="Proteomes" id="UP000434223"/>
    </source>
</evidence>
<organism evidence="8 9">
    <name type="scientific">Hungatella hathewayi</name>
    <dbReference type="NCBI Taxonomy" id="154046"/>
    <lineage>
        <taxon>Bacteria</taxon>
        <taxon>Bacillati</taxon>
        <taxon>Bacillota</taxon>
        <taxon>Clostridia</taxon>
        <taxon>Lachnospirales</taxon>
        <taxon>Lachnospiraceae</taxon>
        <taxon>Hungatella</taxon>
    </lineage>
</organism>
<dbReference type="Pfam" id="PF02776">
    <property type="entry name" value="TPP_enzyme_N"/>
    <property type="match status" value="1"/>
</dbReference>
<reference evidence="7" key="2">
    <citation type="submission" date="2022-01" db="EMBL/GenBank/DDBJ databases">
        <title>Novel bile acid biosynthetic pathways are enriched in the microbiome of centenarians.</title>
        <authorList>
            <person name="Sato Y."/>
            <person name="Atarashi K."/>
            <person name="Plichta R.D."/>
            <person name="Arai Y."/>
            <person name="Sasajima S."/>
            <person name="Kearney M.S."/>
            <person name="Suda W."/>
            <person name="Takeshita K."/>
            <person name="Sasaki T."/>
            <person name="Okamoto S."/>
            <person name="Skelly N.A."/>
            <person name="Okamura Y."/>
            <person name="Vlamakis H."/>
            <person name="Li Y."/>
            <person name="Tanoue T."/>
            <person name="Takei H."/>
            <person name="Nittono H."/>
            <person name="Narushima S."/>
            <person name="Irie J."/>
            <person name="Itoh H."/>
            <person name="Moriya K."/>
            <person name="Sugiura Y."/>
            <person name="Suematsu M."/>
            <person name="Moritoki N."/>
            <person name="Shibata S."/>
            <person name="Littman R.D."/>
            <person name="Fischbach A.M."/>
            <person name="Uwamino Y."/>
            <person name="Inoue T."/>
            <person name="Honda A."/>
            <person name="Hattori M."/>
            <person name="Murai T."/>
            <person name="Xavier J.R."/>
            <person name="Hirose N."/>
            <person name="Honda K."/>
        </authorList>
    </citation>
    <scope>NUCLEOTIDE SEQUENCE</scope>
    <source>
        <strain evidence="7">CE91-St55</strain>
    </source>
</reference>
<dbReference type="AlphaFoldDB" id="A0A174XM37"/>
<gene>
    <name evidence="7" type="ORF">CE91St55_52760</name>
    <name evidence="8" type="ORF">GNE07_27525</name>
</gene>
<dbReference type="CDD" id="cd07037">
    <property type="entry name" value="TPP_PYR_MenD"/>
    <property type="match status" value="1"/>
</dbReference>
<dbReference type="PIRSF" id="PIRSF004983">
    <property type="entry name" value="MenD"/>
    <property type="match status" value="1"/>
</dbReference>
<evidence type="ECO:0000256" key="5">
    <source>
        <dbReference type="ARBA" id="ARBA00023211"/>
    </source>
</evidence>
<dbReference type="OrthoDB" id="9791859at2"/>
<dbReference type="Proteomes" id="UP001055091">
    <property type="component" value="Unassembled WGS sequence"/>
</dbReference>
<dbReference type="EMBL" id="WNME01000033">
    <property type="protein sequence ID" value="MUB66769.1"/>
    <property type="molecule type" value="Genomic_DNA"/>
</dbReference>
<sequence>MSNFSEEKNVLMMMSLMKAHNIKKVIVSPGTTNVSLVVSMQQDDYFELYSAYDERSAAYMACGMAAECGEPVALSCTQATASRNYFSGLTEAYYRKLPVVAITSTQHPGRIGQGFQQAIDRSVQPVDTVKLSVQVPIIHTAQDEWHCNVLINRALTELRRNGGRPVHINLFTTYSRVFNQNSLPQERVIQRVTYFDAYKNRLPEIPDGVNIAIFVGAHRKWTVEQLDVVNAFCDKYNAVVCCDQVSNYHGNYRVNVVLASYQWEYNTPAMGADIVIHIGEITGMPLRIHAKEVWRVDPNGEIMDTFQTQRYIFAMEEEYFFSVYADRATGASDHTYLKLWQSEAKKISEALPELPFSNAWLAKNTLPKLPEDCILHMGIYNSYRMWSMFEAPGSVVGYANTGGYGIDGGLSSLLGNSLVTDKLVFGVFGDLAFFYDMNSLGNRHYGKNVRIILVNNGLGTEFKNPDNRAYQFGDDANPYIAAEGHNGAKSKKLVKHYAEDLGFKYLSAENKEEYMENLPTFLSPEMDSSIIFEVFVDTKEDTEAYSVLSHSHTTVKGKVKTEVKKVLGGEGIKTVKKLLGRNRDF</sequence>
<dbReference type="GO" id="GO:0046872">
    <property type="term" value="F:metal ion binding"/>
    <property type="evidence" value="ECO:0007669"/>
    <property type="project" value="UniProtKB-KW"/>
</dbReference>
<keyword evidence="2" id="KW-0479">Metal-binding</keyword>
<evidence type="ECO:0000259" key="6">
    <source>
        <dbReference type="Pfam" id="PF02776"/>
    </source>
</evidence>
<dbReference type="Proteomes" id="UP000434223">
    <property type="component" value="Unassembled WGS sequence"/>
</dbReference>
<dbReference type="SUPFAM" id="SSF52518">
    <property type="entry name" value="Thiamin diphosphate-binding fold (THDP-binding)"/>
    <property type="match status" value="2"/>
</dbReference>
<dbReference type="InterPro" id="IPR004433">
    <property type="entry name" value="MenaQ_synth_MenD"/>
</dbReference>
<dbReference type="EMBL" id="BQNJ01000002">
    <property type="protein sequence ID" value="GKH03295.1"/>
    <property type="molecule type" value="Genomic_DNA"/>
</dbReference>
<dbReference type="InterPro" id="IPR029061">
    <property type="entry name" value="THDP-binding"/>
</dbReference>
<dbReference type="GO" id="GO:0070204">
    <property type="term" value="F:2-succinyl-5-enolpyruvyl-6-hydroxy-3-cyclohexene-1-carboxylic-acid synthase activity"/>
    <property type="evidence" value="ECO:0007669"/>
    <property type="project" value="InterPro"/>
</dbReference>
<feature type="domain" description="Thiamine pyrophosphate enzyme N-terminal TPP-binding" evidence="6">
    <location>
        <begin position="13"/>
        <end position="120"/>
    </location>
</feature>
<keyword evidence="3" id="KW-0460">Magnesium</keyword>
<evidence type="ECO:0000256" key="2">
    <source>
        <dbReference type="ARBA" id="ARBA00022723"/>
    </source>
</evidence>
<dbReference type="Gene3D" id="3.40.50.1220">
    <property type="entry name" value="TPP-binding domain"/>
    <property type="match status" value="1"/>
</dbReference>